<comment type="caution">
    <text evidence="1">The sequence shown here is derived from an EMBL/GenBank/DDBJ whole genome shotgun (WGS) entry which is preliminary data.</text>
</comment>
<proteinExistence type="predicted"/>
<evidence type="ECO:0000313" key="1">
    <source>
        <dbReference type="EMBL" id="GAF75823.1"/>
    </source>
</evidence>
<name>X0S417_9ZZZZ</name>
<organism evidence="1">
    <name type="scientific">marine sediment metagenome</name>
    <dbReference type="NCBI Taxonomy" id="412755"/>
    <lineage>
        <taxon>unclassified sequences</taxon>
        <taxon>metagenomes</taxon>
        <taxon>ecological metagenomes</taxon>
    </lineage>
</organism>
<dbReference type="AlphaFoldDB" id="X0S417"/>
<accession>X0S417</accession>
<dbReference type="EMBL" id="BARS01008233">
    <property type="protein sequence ID" value="GAF75823.1"/>
    <property type="molecule type" value="Genomic_DNA"/>
</dbReference>
<reference evidence="1" key="1">
    <citation type="journal article" date="2014" name="Front. Microbiol.">
        <title>High frequency of phylogenetically diverse reductive dehalogenase-homologous genes in deep subseafloor sedimentary metagenomes.</title>
        <authorList>
            <person name="Kawai M."/>
            <person name="Futagami T."/>
            <person name="Toyoda A."/>
            <person name="Takaki Y."/>
            <person name="Nishi S."/>
            <person name="Hori S."/>
            <person name="Arai W."/>
            <person name="Tsubouchi T."/>
            <person name="Morono Y."/>
            <person name="Uchiyama I."/>
            <person name="Ito T."/>
            <person name="Fujiyama A."/>
            <person name="Inagaki F."/>
            <person name="Takami H."/>
        </authorList>
    </citation>
    <scope>NUCLEOTIDE SEQUENCE</scope>
    <source>
        <strain evidence="1">Expedition CK06-06</strain>
    </source>
</reference>
<protein>
    <submittedName>
        <fullName evidence="1">Uncharacterized protein</fullName>
    </submittedName>
</protein>
<gene>
    <name evidence="1" type="ORF">S01H1_15736</name>
</gene>
<sequence length="59" mass="6491">MCPDLFRIDNLGMVVWQSTEEFGASGRSVGIRIGDLQVTPFYETAITVEQQGRIGTRGS</sequence>